<dbReference type="Proteomes" id="UP001311915">
    <property type="component" value="Unassembled WGS sequence"/>
</dbReference>
<evidence type="ECO:0000313" key="2">
    <source>
        <dbReference type="Proteomes" id="UP001311915"/>
    </source>
</evidence>
<reference evidence="1 2" key="1">
    <citation type="submission" date="2023-10" db="EMBL/GenBank/DDBJ databases">
        <title>Genome-Wide Identification Analysis in wild type Solanum Pinnatisectum Reveals Some Genes Defensing Phytophthora Infestans.</title>
        <authorList>
            <person name="Sun C."/>
        </authorList>
    </citation>
    <scope>NUCLEOTIDE SEQUENCE [LARGE SCALE GENOMIC DNA]</scope>
    <source>
        <strain evidence="1">LQN</strain>
        <tissue evidence="1">Leaf</tissue>
    </source>
</reference>
<dbReference type="EMBL" id="JAWPEI010000001">
    <property type="protein sequence ID" value="KAK4737114.1"/>
    <property type="molecule type" value="Genomic_DNA"/>
</dbReference>
<name>A0AAV9MJ37_9SOLN</name>
<organism evidence="1 2">
    <name type="scientific">Solanum pinnatisectum</name>
    <name type="common">tansyleaf nightshade</name>
    <dbReference type="NCBI Taxonomy" id="50273"/>
    <lineage>
        <taxon>Eukaryota</taxon>
        <taxon>Viridiplantae</taxon>
        <taxon>Streptophyta</taxon>
        <taxon>Embryophyta</taxon>
        <taxon>Tracheophyta</taxon>
        <taxon>Spermatophyta</taxon>
        <taxon>Magnoliopsida</taxon>
        <taxon>eudicotyledons</taxon>
        <taxon>Gunneridae</taxon>
        <taxon>Pentapetalae</taxon>
        <taxon>asterids</taxon>
        <taxon>lamiids</taxon>
        <taxon>Solanales</taxon>
        <taxon>Solanaceae</taxon>
        <taxon>Solanoideae</taxon>
        <taxon>Solaneae</taxon>
        <taxon>Solanum</taxon>
    </lineage>
</organism>
<dbReference type="SUPFAM" id="SSF81383">
    <property type="entry name" value="F-box domain"/>
    <property type="match status" value="1"/>
</dbReference>
<sequence>MDVNMATDILSRQPMRSLLRVKCVSTLWMTLIFESYFSMKHLNHARNDKNSQNNPC</sequence>
<protein>
    <submittedName>
        <fullName evidence="1">Uncharacterized protein</fullName>
    </submittedName>
</protein>
<accession>A0AAV9MJ37</accession>
<dbReference type="InterPro" id="IPR036047">
    <property type="entry name" value="F-box-like_dom_sf"/>
</dbReference>
<dbReference type="AlphaFoldDB" id="A0AAV9MJ37"/>
<gene>
    <name evidence="1" type="ORF">R3W88_000811</name>
</gene>
<evidence type="ECO:0000313" key="1">
    <source>
        <dbReference type="EMBL" id="KAK4737114.1"/>
    </source>
</evidence>
<keyword evidence="2" id="KW-1185">Reference proteome</keyword>
<proteinExistence type="predicted"/>
<comment type="caution">
    <text evidence="1">The sequence shown here is derived from an EMBL/GenBank/DDBJ whole genome shotgun (WGS) entry which is preliminary data.</text>
</comment>